<gene>
    <name evidence="1" type="ORF">E6C55_06480</name>
</gene>
<proteinExistence type="predicted"/>
<sequence length="104" mass="12443">MDDNNLEQIENDISVLIKQIIFDIRPQKIINPDTFRILYERLDEYKNKIHDSKVLSRSMAGKLFYLYSSMVLEAKYDSYSDRFMNELSKLRISLLHIYDEDMLA</sequence>
<comment type="caution">
    <text evidence="1">The sequence shown here is derived from an EMBL/GenBank/DDBJ whole genome shotgun (WGS) entry which is preliminary data.</text>
</comment>
<dbReference type="AlphaFoldDB" id="A0A4S4C638"/>
<dbReference type="RefSeq" id="WP_136368969.1">
    <property type="nucleotide sequence ID" value="NZ_SSOB01000006.1"/>
</dbReference>
<dbReference type="OrthoDB" id="9867378at2"/>
<evidence type="ECO:0000313" key="2">
    <source>
        <dbReference type="Proteomes" id="UP000310636"/>
    </source>
</evidence>
<dbReference type="EMBL" id="SSOB01000006">
    <property type="protein sequence ID" value="THF82708.1"/>
    <property type="molecule type" value="Genomic_DNA"/>
</dbReference>
<reference evidence="1 2" key="1">
    <citation type="submission" date="2019-04" db="EMBL/GenBank/DDBJ databases">
        <title>Cohnella sp. nov. isolated from preserved vegetables.</title>
        <authorList>
            <person name="Lin S.-Y."/>
            <person name="Hung M.-H."/>
            <person name="Young C.-C."/>
        </authorList>
    </citation>
    <scope>NUCLEOTIDE SEQUENCE [LARGE SCALE GENOMIC DNA]</scope>
    <source>
        <strain evidence="1 2">CC-MHH1044</strain>
    </source>
</reference>
<keyword evidence="2" id="KW-1185">Reference proteome</keyword>
<protein>
    <submittedName>
        <fullName evidence="1">Uncharacterized protein</fullName>
    </submittedName>
</protein>
<dbReference type="Proteomes" id="UP000310636">
    <property type="component" value="Unassembled WGS sequence"/>
</dbReference>
<name>A0A4S4C638_9BACL</name>
<accession>A0A4S4C638</accession>
<evidence type="ECO:0000313" key="1">
    <source>
        <dbReference type="EMBL" id="THF82708.1"/>
    </source>
</evidence>
<organism evidence="1 2">
    <name type="scientific">Cohnella fermenti</name>
    <dbReference type="NCBI Taxonomy" id="2565925"/>
    <lineage>
        <taxon>Bacteria</taxon>
        <taxon>Bacillati</taxon>
        <taxon>Bacillota</taxon>
        <taxon>Bacilli</taxon>
        <taxon>Bacillales</taxon>
        <taxon>Paenibacillaceae</taxon>
        <taxon>Cohnella</taxon>
    </lineage>
</organism>